<name>A0A1J0WD99_9RHOB</name>
<dbReference type="KEGG" id="suam:BOO69_01100"/>
<dbReference type="OrthoDB" id="7727713at2"/>
<evidence type="ECO:0000313" key="2">
    <source>
        <dbReference type="Proteomes" id="UP000181897"/>
    </source>
</evidence>
<gene>
    <name evidence="1" type="ORF">BOO69_01100</name>
</gene>
<dbReference type="RefSeq" id="WP_071969530.1">
    <property type="nucleotide sequence ID" value="NZ_CP018076.1"/>
</dbReference>
<dbReference type="EMBL" id="CP018076">
    <property type="protein sequence ID" value="APE42160.1"/>
    <property type="molecule type" value="Genomic_DNA"/>
</dbReference>
<sequence length="61" mass="6941">MTNAADFGSLPWRSRDREREIALPKPEPFGAPVLMCDAITPLAGETVLSLLWKRFDRPEDR</sequence>
<reference evidence="1 2" key="1">
    <citation type="submission" date="2016-11" db="EMBL/GenBank/DDBJ databases">
        <title>Complete genome sequence of Sulfitobacter sp. AM1-D1, a toxic bacteria associated with marine dinoflagellate Alexandrium minutum in East China Sea.</title>
        <authorList>
            <person name="Yang Q."/>
            <person name="Zhang X."/>
            <person name="Tian X."/>
        </authorList>
    </citation>
    <scope>NUCLEOTIDE SEQUENCE [LARGE SCALE GENOMIC DNA]</scope>
    <source>
        <strain evidence="1 2">AM1-D1</strain>
    </source>
</reference>
<dbReference type="Proteomes" id="UP000181897">
    <property type="component" value="Chromosome"/>
</dbReference>
<dbReference type="AlphaFoldDB" id="A0A1J0WD99"/>
<evidence type="ECO:0000313" key="1">
    <source>
        <dbReference type="EMBL" id="APE42160.1"/>
    </source>
</evidence>
<keyword evidence="2" id="KW-1185">Reference proteome</keyword>
<protein>
    <submittedName>
        <fullName evidence="1">Uncharacterized protein</fullName>
    </submittedName>
</protein>
<accession>A0A1J0WD99</accession>
<proteinExistence type="predicted"/>
<organism evidence="1 2">
    <name type="scientific">Sulfitobacter alexandrii</name>
    <dbReference type="NCBI Taxonomy" id="1917485"/>
    <lineage>
        <taxon>Bacteria</taxon>
        <taxon>Pseudomonadati</taxon>
        <taxon>Pseudomonadota</taxon>
        <taxon>Alphaproteobacteria</taxon>
        <taxon>Rhodobacterales</taxon>
        <taxon>Roseobacteraceae</taxon>
        <taxon>Sulfitobacter</taxon>
    </lineage>
</organism>